<feature type="binding site" evidence="5">
    <location>
        <begin position="10"/>
        <end position="15"/>
    </location>
    <ligand>
        <name>ATP</name>
        <dbReference type="ChEBI" id="CHEBI:30616"/>
    </ligand>
</feature>
<comment type="caution">
    <text evidence="5">Lacks conserved residue(s) required for the propagation of feature annotation.</text>
</comment>
<comment type="subcellular location">
    <subcellularLocation>
        <location evidence="5 7">Cytoplasm</location>
    </subcellularLocation>
</comment>
<comment type="pathway">
    <text evidence="5">Purine metabolism; AMP biosynthesis via salvage pathway; AMP from ADP: step 1/1.</text>
</comment>
<dbReference type="HAMAP" id="MF_00235">
    <property type="entry name" value="Adenylate_kinase_Adk"/>
    <property type="match status" value="1"/>
</dbReference>
<feature type="binding site" evidence="5">
    <location>
        <begin position="57"/>
        <end position="59"/>
    </location>
    <ligand>
        <name>AMP</name>
        <dbReference type="ChEBI" id="CHEBI:456215"/>
    </ligand>
</feature>
<feature type="binding site" evidence="5">
    <location>
        <position position="142"/>
    </location>
    <ligand>
        <name>Zn(2+)</name>
        <dbReference type="ChEBI" id="CHEBI:29105"/>
        <note>structural</note>
    </ligand>
</feature>
<feature type="binding site" evidence="5">
    <location>
        <position position="122"/>
    </location>
    <ligand>
        <name>Zn(2+)</name>
        <dbReference type="ChEBI" id="CHEBI:29105"/>
        <note>structural</note>
    </ligand>
</feature>
<feature type="region of interest" description="LID" evidence="5">
    <location>
        <begin position="115"/>
        <end position="152"/>
    </location>
</feature>
<reference evidence="9 10" key="1">
    <citation type="submission" date="2017-07" db="EMBL/GenBank/DDBJ databases">
        <title>Recovery of genomes from metagenomes via a dereplication, aggregation, and scoring strategy.</title>
        <authorList>
            <person name="Sieber C.M."/>
            <person name="Probst A.J."/>
            <person name="Sharrar A."/>
            <person name="Thomas B.C."/>
            <person name="Hess M."/>
            <person name="Tringe S.G."/>
            <person name="Banfield J.F."/>
        </authorList>
    </citation>
    <scope>NUCLEOTIDE SEQUENCE [LARGE SCALE GENOMIC DNA]</scope>
    <source>
        <strain evidence="9">JGI_Cruoil_03_44_89</strain>
    </source>
</reference>
<dbReference type="InterPro" id="IPR000850">
    <property type="entry name" value="Adenylat/UMP-CMP_kin"/>
</dbReference>
<keyword evidence="5" id="KW-0862">Zinc</keyword>
<keyword evidence="1 5" id="KW-0808">Transferase</keyword>
<feature type="binding site" evidence="5">
    <location>
        <position position="116"/>
    </location>
    <ligand>
        <name>ATP</name>
        <dbReference type="ChEBI" id="CHEBI:30616"/>
    </ligand>
</feature>
<feature type="binding site" evidence="5">
    <location>
        <position position="87"/>
    </location>
    <ligand>
        <name>AMP</name>
        <dbReference type="ChEBI" id="CHEBI:456215"/>
    </ligand>
</feature>
<sequence>MKIVFIGSPGSGKGTQARMLASELEIPFISAGDIIRGEINSGTEFGCRALKYTKNGELVPDEIIAEMLLASLPRSFVLDGFPRNISQAILLERTEPDCVFYLYLGISDIVERISKRRICPNCKRVYNLISNPPKTPCICDECGGELISRIDDTEKTARKRMDVYKRETYPLVDYYRKRKMLIEVDGSGSVEDVHHRIMRAVEEIKCKSSC</sequence>
<dbReference type="InterPro" id="IPR007862">
    <property type="entry name" value="Adenylate_kinase_lid-dom"/>
</dbReference>
<dbReference type="InterPro" id="IPR006259">
    <property type="entry name" value="Adenyl_kin_sub"/>
</dbReference>
<evidence type="ECO:0000259" key="8">
    <source>
        <dbReference type="Pfam" id="PF05191"/>
    </source>
</evidence>
<gene>
    <name evidence="5" type="primary">adk</name>
    <name evidence="9" type="ORF">CH333_04140</name>
</gene>
<evidence type="ECO:0000256" key="6">
    <source>
        <dbReference type="RuleBase" id="RU003330"/>
    </source>
</evidence>
<evidence type="ECO:0000313" key="10">
    <source>
        <dbReference type="Proteomes" id="UP000215215"/>
    </source>
</evidence>
<dbReference type="Proteomes" id="UP000215215">
    <property type="component" value="Unassembled WGS sequence"/>
</dbReference>
<dbReference type="AlphaFoldDB" id="A0A235BVC7"/>
<feature type="region of interest" description="NMP" evidence="5">
    <location>
        <begin position="30"/>
        <end position="59"/>
    </location>
</feature>
<dbReference type="EC" id="2.7.4.3" evidence="5 7"/>
<proteinExistence type="inferred from homology"/>
<dbReference type="GO" id="GO:0004017">
    <property type="term" value="F:AMP kinase activity"/>
    <property type="evidence" value="ECO:0007669"/>
    <property type="project" value="UniProtKB-UniRule"/>
</dbReference>
<evidence type="ECO:0000256" key="3">
    <source>
        <dbReference type="ARBA" id="ARBA00022741"/>
    </source>
</evidence>
<comment type="subunit">
    <text evidence="5 7">Monomer.</text>
</comment>
<feature type="binding site" evidence="5">
    <location>
        <position position="188"/>
    </location>
    <ligand>
        <name>ATP</name>
        <dbReference type="ChEBI" id="CHEBI:30616"/>
    </ligand>
</feature>
<keyword evidence="3 5" id="KW-0547">Nucleotide-binding</keyword>
<feature type="domain" description="Adenylate kinase active site lid" evidence="8">
    <location>
        <begin position="116"/>
        <end position="151"/>
    </location>
</feature>
<dbReference type="GO" id="GO:0005524">
    <property type="term" value="F:ATP binding"/>
    <property type="evidence" value="ECO:0007669"/>
    <property type="project" value="UniProtKB-UniRule"/>
</dbReference>
<keyword evidence="5" id="KW-0963">Cytoplasm</keyword>
<dbReference type="Gene3D" id="3.40.50.300">
    <property type="entry name" value="P-loop containing nucleotide triphosphate hydrolases"/>
    <property type="match status" value="1"/>
</dbReference>
<dbReference type="PROSITE" id="PS00113">
    <property type="entry name" value="ADENYLATE_KINASE"/>
    <property type="match status" value="1"/>
</dbReference>
<dbReference type="UniPathway" id="UPA00588">
    <property type="reaction ID" value="UER00649"/>
</dbReference>
<dbReference type="InterPro" id="IPR033690">
    <property type="entry name" value="Adenylat_kinase_CS"/>
</dbReference>
<comment type="domain">
    <text evidence="5">Consists of three domains, a large central CORE domain and two small peripheral domains, NMPbind and LID, which undergo movements during catalysis. The LID domain closes over the site of phosphoryl transfer upon ATP binding. Assembling and dissambling the active center during each catalytic cycle provides an effective means to prevent ATP hydrolysis. Some bacteria have evolved a zinc-coordinating structure that stabilizes the LID domain.</text>
</comment>
<keyword evidence="2 5" id="KW-0545">Nucleotide biosynthesis</keyword>
<feature type="binding site" evidence="5">
    <location>
        <begin position="125"/>
        <end position="126"/>
    </location>
    <ligand>
        <name>ATP</name>
        <dbReference type="ChEBI" id="CHEBI:30616"/>
    </ligand>
</feature>
<evidence type="ECO:0000256" key="1">
    <source>
        <dbReference type="ARBA" id="ARBA00022679"/>
    </source>
</evidence>
<evidence type="ECO:0000256" key="7">
    <source>
        <dbReference type="RuleBase" id="RU003331"/>
    </source>
</evidence>
<keyword evidence="5" id="KW-0479">Metal-binding</keyword>
<dbReference type="InterPro" id="IPR027417">
    <property type="entry name" value="P-loop_NTPase"/>
</dbReference>
<keyword evidence="4 5" id="KW-0418">Kinase</keyword>
<dbReference type="Pfam" id="PF05191">
    <property type="entry name" value="ADK_lid"/>
    <property type="match status" value="1"/>
</dbReference>
<dbReference type="PRINTS" id="PR00094">
    <property type="entry name" value="ADENYLTKNASE"/>
</dbReference>
<evidence type="ECO:0000256" key="2">
    <source>
        <dbReference type="ARBA" id="ARBA00022727"/>
    </source>
</evidence>
<feature type="binding site" evidence="5">
    <location>
        <begin position="80"/>
        <end position="83"/>
    </location>
    <ligand>
        <name>AMP</name>
        <dbReference type="ChEBI" id="CHEBI:456215"/>
    </ligand>
</feature>
<comment type="function">
    <text evidence="5">Catalyzes the reversible transfer of the terminal phosphate group between ATP and AMP. Plays an important role in cellular energy homeostasis and in adenine nucleotide metabolism.</text>
</comment>
<dbReference type="GO" id="GO:0005737">
    <property type="term" value="C:cytoplasm"/>
    <property type="evidence" value="ECO:0007669"/>
    <property type="project" value="UniProtKB-SubCell"/>
</dbReference>
<feature type="binding site" evidence="5">
    <location>
        <position position="139"/>
    </location>
    <ligand>
        <name>Zn(2+)</name>
        <dbReference type="ChEBI" id="CHEBI:29105"/>
        <note>structural</note>
    </ligand>
</feature>
<dbReference type="CDD" id="cd01428">
    <property type="entry name" value="ADK"/>
    <property type="match status" value="1"/>
</dbReference>
<dbReference type="GO" id="GO:0044209">
    <property type="term" value="P:AMP salvage"/>
    <property type="evidence" value="ECO:0007669"/>
    <property type="project" value="UniProtKB-UniRule"/>
</dbReference>
<organism evidence="9 10">
    <name type="scientific">candidate division WOR-3 bacterium JGI_Cruoil_03_44_89</name>
    <dbReference type="NCBI Taxonomy" id="1973748"/>
    <lineage>
        <taxon>Bacteria</taxon>
        <taxon>Bacteria division WOR-3</taxon>
    </lineage>
</organism>
<feature type="binding site" evidence="5">
    <location>
        <position position="149"/>
    </location>
    <ligand>
        <name>AMP</name>
        <dbReference type="ChEBI" id="CHEBI:456215"/>
    </ligand>
</feature>
<evidence type="ECO:0000256" key="4">
    <source>
        <dbReference type="ARBA" id="ARBA00022777"/>
    </source>
</evidence>
<accession>A0A235BVC7</accession>
<dbReference type="PANTHER" id="PTHR23359">
    <property type="entry name" value="NUCLEOTIDE KINASE"/>
    <property type="match status" value="1"/>
</dbReference>
<feature type="binding site" evidence="5">
    <location>
        <position position="160"/>
    </location>
    <ligand>
        <name>AMP</name>
        <dbReference type="ChEBI" id="CHEBI:456215"/>
    </ligand>
</feature>
<evidence type="ECO:0000313" key="9">
    <source>
        <dbReference type="EMBL" id="OYD16144.1"/>
    </source>
</evidence>
<dbReference type="EMBL" id="NOZQ01000084">
    <property type="protein sequence ID" value="OYD16144.1"/>
    <property type="molecule type" value="Genomic_DNA"/>
</dbReference>
<dbReference type="NCBIfam" id="TIGR01351">
    <property type="entry name" value="adk"/>
    <property type="match status" value="1"/>
</dbReference>
<comment type="similarity">
    <text evidence="5 6">Belongs to the adenylate kinase family.</text>
</comment>
<comment type="caution">
    <text evidence="9">The sequence shown here is derived from an EMBL/GenBank/DDBJ whole genome shotgun (WGS) entry which is preliminary data.</text>
</comment>
<evidence type="ECO:0000256" key="5">
    <source>
        <dbReference type="HAMAP-Rule" id="MF_00235"/>
    </source>
</evidence>
<feature type="binding site" evidence="5">
    <location>
        <position position="119"/>
    </location>
    <ligand>
        <name>Zn(2+)</name>
        <dbReference type="ChEBI" id="CHEBI:29105"/>
        <note>structural</note>
    </ligand>
</feature>
<feature type="binding site" evidence="5">
    <location>
        <position position="36"/>
    </location>
    <ligand>
        <name>AMP</name>
        <dbReference type="ChEBI" id="CHEBI:456215"/>
    </ligand>
</feature>
<name>A0A235BVC7_UNCW3</name>
<dbReference type="GO" id="GO:0008270">
    <property type="term" value="F:zinc ion binding"/>
    <property type="evidence" value="ECO:0007669"/>
    <property type="project" value="UniProtKB-UniRule"/>
</dbReference>
<comment type="catalytic activity">
    <reaction evidence="5 7">
        <text>AMP + ATP = 2 ADP</text>
        <dbReference type="Rhea" id="RHEA:12973"/>
        <dbReference type="ChEBI" id="CHEBI:30616"/>
        <dbReference type="ChEBI" id="CHEBI:456215"/>
        <dbReference type="ChEBI" id="CHEBI:456216"/>
        <dbReference type="EC" id="2.7.4.3"/>
    </reaction>
</comment>
<keyword evidence="5 7" id="KW-0067">ATP-binding</keyword>
<dbReference type="Pfam" id="PF00406">
    <property type="entry name" value="ADK"/>
    <property type="match status" value="1"/>
</dbReference>
<protein>
    <recommendedName>
        <fullName evidence="5 7">Adenylate kinase</fullName>
        <shortName evidence="5">AK</shortName>
        <ecNumber evidence="5 7">2.7.4.3</ecNumber>
    </recommendedName>
    <alternativeName>
        <fullName evidence="5">ATP-AMP transphosphorylase</fullName>
    </alternativeName>
    <alternativeName>
        <fullName evidence="5">ATP:AMP phosphotransferase</fullName>
    </alternativeName>
    <alternativeName>
        <fullName evidence="5">Adenylate monophosphate kinase</fullName>
    </alternativeName>
</protein>
<dbReference type="SUPFAM" id="SSF52540">
    <property type="entry name" value="P-loop containing nucleoside triphosphate hydrolases"/>
    <property type="match status" value="1"/>
</dbReference>